<dbReference type="PANTHER" id="PTHR35527:SF2">
    <property type="entry name" value="HYDROLASE"/>
    <property type="match status" value="1"/>
</dbReference>
<accession>A0A7X2TKD6</accession>
<reference evidence="5 6" key="1">
    <citation type="submission" date="2019-08" db="EMBL/GenBank/DDBJ databases">
        <title>In-depth cultivation of the pig gut microbiome towards novel bacterial diversity and tailored functional studies.</title>
        <authorList>
            <person name="Wylensek D."/>
            <person name="Hitch T.C.A."/>
            <person name="Clavel T."/>
        </authorList>
    </citation>
    <scope>NUCLEOTIDE SEQUENCE [LARGE SCALE GENOMIC DNA]</scope>
    <source>
        <strain evidence="5 6">BSM-380-WT-5A</strain>
    </source>
</reference>
<keyword evidence="3" id="KW-1133">Transmembrane helix</keyword>
<dbReference type="InterPro" id="IPR029055">
    <property type="entry name" value="Ntn_hydrolases_N"/>
</dbReference>
<keyword evidence="6" id="KW-1185">Reference proteome</keyword>
<comment type="caution">
    <text evidence="5">The sequence shown here is derived from an EMBL/GenBank/DDBJ whole genome shotgun (WGS) entry which is preliminary data.</text>
</comment>
<evidence type="ECO:0000313" key="5">
    <source>
        <dbReference type="EMBL" id="MST66111.1"/>
    </source>
</evidence>
<dbReference type="Gene3D" id="3.60.60.10">
    <property type="entry name" value="Penicillin V Acylase, Chain A"/>
    <property type="match status" value="1"/>
</dbReference>
<sequence length="398" mass="43465">MINAPRWARKEYMKMSVSEKELCKSNEADLSSSERLGKAIIALLVIAAVLIAALAGAWTMFGTQLTAAMTIEKLDDHLWSMEYKGDYGFDGFLEQGGAKSDAEMGDYIASFLSHGFWKPDTSTAGGNYGCSTVAVTSPDGAALFGRNFDWEECDKMLVHTIPKNGYESIATCNLDFLGFGEDWKPDGSMGDKFMALASVYAILDGMNEKGLCVADLMVSHEEGVDQNTDKPDITIVSGLRLLLDKAANVEEALELLSQYDMHFSLGRAQHFSLSDAAGRSVAVEWKNGEMVVTDTPVVTNFYLHGDDGTSGSGQSYVRFNTLTQRRNAAKGVMTAEDVRAALAAVAQSNFPGENGGEKTCWSCVYDQLELTATFYDTEDWAHPYTLSLGQKDWCKKGE</sequence>
<evidence type="ECO:0000256" key="2">
    <source>
        <dbReference type="ARBA" id="ARBA00022801"/>
    </source>
</evidence>
<evidence type="ECO:0000259" key="4">
    <source>
        <dbReference type="Pfam" id="PF02275"/>
    </source>
</evidence>
<dbReference type="SUPFAM" id="SSF56235">
    <property type="entry name" value="N-terminal nucleophile aminohydrolases (Ntn hydrolases)"/>
    <property type="match status" value="1"/>
</dbReference>
<comment type="similarity">
    <text evidence="1">Belongs to the peptidase C59 family.</text>
</comment>
<keyword evidence="2 5" id="KW-0378">Hydrolase</keyword>
<name>A0A7X2TKD6_9FIRM</name>
<dbReference type="EMBL" id="VUMS01000007">
    <property type="protein sequence ID" value="MST66111.1"/>
    <property type="molecule type" value="Genomic_DNA"/>
</dbReference>
<keyword evidence="3" id="KW-0472">Membrane</keyword>
<dbReference type="Proteomes" id="UP000440513">
    <property type="component" value="Unassembled WGS sequence"/>
</dbReference>
<organism evidence="5 6">
    <name type="scientific">Oliverpabstia intestinalis</name>
    <dbReference type="NCBI Taxonomy" id="2606633"/>
    <lineage>
        <taxon>Bacteria</taxon>
        <taxon>Bacillati</taxon>
        <taxon>Bacillota</taxon>
        <taxon>Clostridia</taxon>
        <taxon>Lachnospirales</taxon>
        <taxon>Lachnospiraceae</taxon>
        <taxon>Oliverpabstia</taxon>
    </lineage>
</organism>
<evidence type="ECO:0000256" key="3">
    <source>
        <dbReference type="SAM" id="Phobius"/>
    </source>
</evidence>
<dbReference type="PANTHER" id="PTHR35527">
    <property type="entry name" value="CHOLOYLGLYCINE HYDROLASE"/>
    <property type="match status" value="1"/>
</dbReference>
<gene>
    <name evidence="5" type="ORF">FYJ57_05060</name>
</gene>
<dbReference type="InterPro" id="IPR029132">
    <property type="entry name" value="CBAH/NAAA_C"/>
</dbReference>
<feature type="domain" description="Choloylglycine hydrolase/NAAA C-terminal" evidence="4">
    <location>
        <begin position="130"/>
        <end position="300"/>
    </location>
</feature>
<evidence type="ECO:0000256" key="1">
    <source>
        <dbReference type="ARBA" id="ARBA00006625"/>
    </source>
</evidence>
<protein>
    <submittedName>
        <fullName evidence="5">Linear amide C-N hydrolase</fullName>
    </submittedName>
</protein>
<feature type="transmembrane region" description="Helical" evidence="3">
    <location>
        <begin position="40"/>
        <end position="61"/>
    </location>
</feature>
<dbReference type="Pfam" id="PF02275">
    <property type="entry name" value="CBAH"/>
    <property type="match status" value="1"/>
</dbReference>
<dbReference type="AlphaFoldDB" id="A0A7X2TKD6"/>
<dbReference type="GO" id="GO:0016787">
    <property type="term" value="F:hydrolase activity"/>
    <property type="evidence" value="ECO:0007669"/>
    <property type="project" value="UniProtKB-KW"/>
</dbReference>
<dbReference type="InterPro" id="IPR052193">
    <property type="entry name" value="Peptidase_C59"/>
</dbReference>
<evidence type="ECO:0000313" key="6">
    <source>
        <dbReference type="Proteomes" id="UP000440513"/>
    </source>
</evidence>
<keyword evidence="3" id="KW-0812">Transmembrane</keyword>
<proteinExistence type="inferred from homology"/>